<dbReference type="RefSeq" id="WP_148521571.1">
    <property type="nucleotide sequence ID" value="NZ_VSIJ01000005.1"/>
</dbReference>
<accession>A0ABD7SRM2</accession>
<dbReference type="EMBL" id="VSIJ01000005">
    <property type="protein sequence ID" value="TXX67430.1"/>
    <property type="molecule type" value="Genomic_DNA"/>
</dbReference>
<comment type="caution">
    <text evidence="1">The sequence shown here is derived from an EMBL/GenBank/DDBJ whole genome shotgun (WGS) entry which is preliminary data.</text>
</comment>
<evidence type="ECO:0000313" key="2">
    <source>
        <dbReference type="Proteomes" id="UP000323819"/>
    </source>
</evidence>
<evidence type="ECO:0000313" key="1">
    <source>
        <dbReference type="EMBL" id="TXX67430.1"/>
    </source>
</evidence>
<sequence>MDFGHVSNILDGHDASVVNELIEGVLDRLKVVIQNGNKLDEDLILSATQHYFLSRKKYYDELLTNQNGQFDLLVSKVKATLEGK</sequence>
<name>A0ABD7SRM2_VIBCL</name>
<gene>
    <name evidence="1" type="ORF">FXF03_02285</name>
</gene>
<dbReference type="AlphaFoldDB" id="A0ABD7SRM2"/>
<organism evidence="1 2">
    <name type="scientific">Vibrio cholerae</name>
    <dbReference type="NCBI Taxonomy" id="666"/>
    <lineage>
        <taxon>Bacteria</taxon>
        <taxon>Pseudomonadati</taxon>
        <taxon>Pseudomonadota</taxon>
        <taxon>Gammaproteobacteria</taxon>
        <taxon>Vibrionales</taxon>
        <taxon>Vibrionaceae</taxon>
        <taxon>Vibrio</taxon>
    </lineage>
</organism>
<protein>
    <submittedName>
        <fullName evidence="1">Uncharacterized protein</fullName>
    </submittedName>
</protein>
<proteinExistence type="predicted"/>
<dbReference type="Proteomes" id="UP000323819">
    <property type="component" value="Unassembled WGS sequence"/>
</dbReference>
<reference evidence="1 2" key="1">
    <citation type="submission" date="2019-06" db="EMBL/GenBank/DDBJ databases">
        <title>Vibrio cholerae phylogeny based on whole-genome sequencing reveals genetic diversity and population strucutre.</title>
        <authorList>
            <person name="Zhiqiu Y."/>
            <person name="Bin L."/>
            <person name="Lingyan J."/>
        </authorList>
    </citation>
    <scope>NUCLEOTIDE SEQUENCE [LARGE SCALE GENOMIC DNA]</scope>
    <source>
        <strain evidence="1 2">N2814</strain>
    </source>
</reference>